<proteinExistence type="predicted"/>
<evidence type="ECO:0000313" key="2">
    <source>
        <dbReference type="Proteomes" id="UP000236291"/>
    </source>
</evidence>
<gene>
    <name evidence="1" type="ORF">L195_g027074</name>
</gene>
<protein>
    <submittedName>
        <fullName evidence="1">Uncharacterized protein</fullName>
    </submittedName>
</protein>
<accession>A0A2K3KY58</accession>
<reference evidence="1 2" key="1">
    <citation type="journal article" date="2014" name="Am. J. Bot.">
        <title>Genome assembly and annotation for red clover (Trifolium pratense; Fabaceae).</title>
        <authorList>
            <person name="Istvanek J."/>
            <person name="Jaros M."/>
            <person name="Krenek A."/>
            <person name="Repkova J."/>
        </authorList>
    </citation>
    <scope>NUCLEOTIDE SEQUENCE [LARGE SCALE GENOMIC DNA]</scope>
    <source>
        <strain evidence="2">cv. Tatra</strain>
        <tissue evidence="1">Young leaves</tissue>
    </source>
</reference>
<dbReference type="AlphaFoldDB" id="A0A2K3KY58"/>
<name>A0A2K3KY58_TRIPR</name>
<comment type="caution">
    <text evidence="1">The sequence shown here is derived from an EMBL/GenBank/DDBJ whole genome shotgun (WGS) entry which is preliminary data.</text>
</comment>
<dbReference type="EMBL" id="ASHM01023010">
    <property type="protein sequence ID" value="PNX71203.1"/>
    <property type="molecule type" value="Genomic_DNA"/>
</dbReference>
<evidence type="ECO:0000313" key="1">
    <source>
        <dbReference type="EMBL" id="PNX71203.1"/>
    </source>
</evidence>
<sequence>MLNLNGDAVMVGERGGAVKVGERLREAAVRRSA</sequence>
<feature type="non-terminal residue" evidence="1">
    <location>
        <position position="33"/>
    </location>
</feature>
<dbReference type="Proteomes" id="UP000236291">
    <property type="component" value="Unassembled WGS sequence"/>
</dbReference>
<reference evidence="1 2" key="2">
    <citation type="journal article" date="2017" name="Front. Plant Sci.">
        <title>Gene Classification and Mining of Molecular Markers Useful in Red Clover (Trifolium pratense) Breeding.</title>
        <authorList>
            <person name="Istvanek J."/>
            <person name="Dluhosova J."/>
            <person name="Dluhos P."/>
            <person name="Patkova L."/>
            <person name="Nedelnik J."/>
            <person name="Repkova J."/>
        </authorList>
    </citation>
    <scope>NUCLEOTIDE SEQUENCE [LARGE SCALE GENOMIC DNA]</scope>
    <source>
        <strain evidence="2">cv. Tatra</strain>
        <tissue evidence="1">Young leaves</tissue>
    </source>
</reference>
<organism evidence="1 2">
    <name type="scientific">Trifolium pratense</name>
    <name type="common">Red clover</name>
    <dbReference type="NCBI Taxonomy" id="57577"/>
    <lineage>
        <taxon>Eukaryota</taxon>
        <taxon>Viridiplantae</taxon>
        <taxon>Streptophyta</taxon>
        <taxon>Embryophyta</taxon>
        <taxon>Tracheophyta</taxon>
        <taxon>Spermatophyta</taxon>
        <taxon>Magnoliopsida</taxon>
        <taxon>eudicotyledons</taxon>
        <taxon>Gunneridae</taxon>
        <taxon>Pentapetalae</taxon>
        <taxon>rosids</taxon>
        <taxon>fabids</taxon>
        <taxon>Fabales</taxon>
        <taxon>Fabaceae</taxon>
        <taxon>Papilionoideae</taxon>
        <taxon>50 kb inversion clade</taxon>
        <taxon>NPAAA clade</taxon>
        <taxon>Hologalegina</taxon>
        <taxon>IRL clade</taxon>
        <taxon>Trifolieae</taxon>
        <taxon>Trifolium</taxon>
    </lineage>
</organism>